<dbReference type="EC" id="2.7.7.7" evidence="2"/>
<dbReference type="Gene3D" id="1.10.150.20">
    <property type="entry name" value="5' to 3' exonuclease, C-terminal subdomain"/>
    <property type="match status" value="1"/>
</dbReference>
<dbReference type="Proteomes" id="UP000192660">
    <property type="component" value="Unassembled WGS sequence"/>
</dbReference>
<dbReference type="SUPFAM" id="SSF56672">
    <property type="entry name" value="DNA/RNA polymerases"/>
    <property type="match status" value="1"/>
</dbReference>
<dbReference type="Pfam" id="PF11799">
    <property type="entry name" value="IMS_C"/>
    <property type="match status" value="1"/>
</dbReference>
<name>A0A1W1WLL9_SULTA</name>
<evidence type="ECO:0000313" key="4">
    <source>
        <dbReference type="EMBL" id="SMC07201.1"/>
    </source>
</evidence>
<dbReference type="HAMAP" id="MF_01113">
    <property type="entry name" value="DNApol_IV"/>
    <property type="match status" value="1"/>
</dbReference>
<dbReference type="InterPro" id="IPR043128">
    <property type="entry name" value="Rev_trsase/Diguanyl_cyclase"/>
</dbReference>
<comment type="cofactor">
    <cofactor evidence="2">
        <name>Mg(2+)</name>
        <dbReference type="ChEBI" id="CHEBI:18420"/>
    </cofactor>
    <text evidence="2">Binds 2 magnesium ions per subunit.</text>
</comment>
<keyword evidence="2" id="KW-0808">Transferase</keyword>
<dbReference type="InterPro" id="IPR022880">
    <property type="entry name" value="DNApol_IV"/>
</dbReference>
<dbReference type="STRING" id="28034.BFX07_06640"/>
<dbReference type="GO" id="GO:0009432">
    <property type="term" value="P:SOS response"/>
    <property type="evidence" value="ECO:0007669"/>
    <property type="project" value="TreeGrafter"/>
</dbReference>
<dbReference type="InterPro" id="IPR036775">
    <property type="entry name" value="DNA_pol_Y-fam_lit_finger_sf"/>
</dbReference>
<feature type="binding site" evidence="2">
    <location>
        <position position="119"/>
    </location>
    <ligand>
        <name>Mg(2+)</name>
        <dbReference type="ChEBI" id="CHEBI:18420"/>
    </ligand>
</feature>
<dbReference type="AlphaFoldDB" id="A0A1W1WLL9"/>
<accession>A0A1W1WLL9</accession>
<dbReference type="NCBIfam" id="NF002677">
    <property type="entry name" value="PRK02406.1"/>
    <property type="match status" value="1"/>
</dbReference>
<dbReference type="GO" id="GO:0005829">
    <property type="term" value="C:cytosol"/>
    <property type="evidence" value="ECO:0007669"/>
    <property type="project" value="TreeGrafter"/>
</dbReference>
<dbReference type="PANTHER" id="PTHR11076:SF33">
    <property type="entry name" value="DNA POLYMERASE KAPPA"/>
    <property type="match status" value="1"/>
</dbReference>
<dbReference type="Gene3D" id="3.30.70.270">
    <property type="match status" value="1"/>
</dbReference>
<keyword evidence="2" id="KW-0460">Magnesium</keyword>
<comment type="subcellular location">
    <subcellularLocation>
        <location evidence="2">Cytoplasm</location>
    </subcellularLocation>
</comment>
<keyword evidence="2" id="KW-0963">Cytoplasm</keyword>
<gene>
    <name evidence="2" type="primary">dinB</name>
    <name evidence="4" type="ORF">SAMN00768000_3257</name>
</gene>
<comment type="catalytic activity">
    <reaction evidence="2">
        <text>DNA(n) + a 2'-deoxyribonucleoside 5'-triphosphate = DNA(n+1) + diphosphate</text>
        <dbReference type="Rhea" id="RHEA:22508"/>
        <dbReference type="Rhea" id="RHEA-COMP:17339"/>
        <dbReference type="Rhea" id="RHEA-COMP:17340"/>
        <dbReference type="ChEBI" id="CHEBI:33019"/>
        <dbReference type="ChEBI" id="CHEBI:61560"/>
        <dbReference type="ChEBI" id="CHEBI:173112"/>
        <dbReference type="EC" id="2.7.7.7"/>
    </reaction>
</comment>
<dbReference type="GO" id="GO:0003887">
    <property type="term" value="F:DNA-directed DNA polymerase activity"/>
    <property type="evidence" value="ECO:0007669"/>
    <property type="project" value="UniProtKB-UniRule"/>
</dbReference>
<dbReference type="Gene3D" id="3.30.1490.100">
    <property type="entry name" value="DNA polymerase, Y-family, little finger domain"/>
    <property type="match status" value="1"/>
</dbReference>
<comment type="function">
    <text evidence="2">Poorly processive, error-prone DNA polymerase involved in untargeted mutagenesis. Copies undamaged DNA at stalled replication forks, which arise in vivo from mismatched or misaligned primer ends. These misaligned primers can be extended by PolIV. Exhibits no 3'-5' exonuclease (proofreading) activity. May be involved in translesional synthesis, in conjunction with the beta clamp from PolIII.</text>
</comment>
<dbReference type="InterPro" id="IPR001126">
    <property type="entry name" value="UmuC"/>
</dbReference>
<feature type="active site" evidence="2">
    <location>
        <position position="120"/>
    </location>
</feature>
<dbReference type="GO" id="GO:0000287">
    <property type="term" value="F:magnesium ion binding"/>
    <property type="evidence" value="ECO:0007669"/>
    <property type="project" value="UniProtKB-UniRule"/>
</dbReference>
<dbReference type="PROSITE" id="PS50173">
    <property type="entry name" value="UMUC"/>
    <property type="match status" value="1"/>
</dbReference>
<comment type="subunit">
    <text evidence="2">Monomer.</text>
</comment>
<dbReference type="GO" id="GO:0006281">
    <property type="term" value="P:DNA repair"/>
    <property type="evidence" value="ECO:0007669"/>
    <property type="project" value="UniProtKB-UniRule"/>
</dbReference>
<evidence type="ECO:0000256" key="1">
    <source>
        <dbReference type="ARBA" id="ARBA00010945"/>
    </source>
</evidence>
<keyword evidence="2" id="KW-0235">DNA replication</keyword>
<dbReference type="GO" id="GO:0006261">
    <property type="term" value="P:DNA-templated DNA replication"/>
    <property type="evidence" value="ECO:0007669"/>
    <property type="project" value="UniProtKB-UniRule"/>
</dbReference>
<evidence type="ECO:0000256" key="2">
    <source>
        <dbReference type="HAMAP-Rule" id="MF_01113"/>
    </source>
</evidence>
<sequence length="369" mass="41709">MNNVSRHFDPFREPASGWILHCDADAFYASCHMAQRPELREQPVVVAGDVRTRHGIIVTANYRARQFGIETGMNLGQAWQLCPDIVAITPDKSLYRRYSEHLHHIFQQYTGIIEPLALDEAWLDMSNQMSFAENPALVAASLQAQVRERLGITISIGISVNKMLAKQVSDWNKPEGITVLRKDELPERLWPRPVTELFGCGPVTAQKMERLGIQTIGDLAQQPLSAILHQFGQHGLALYLRAKGDDYTPVINPRCTDRRSVSAEHTTAQDLSGIADILALFQQCSQEISARLLQLGLVGYRMGIKWRTTDFRLHSKQLSSSLPLQSTDSIYRLARQLWLHVAENRPVRLIGITVSLLELPSPQLRFWDE</sequence>
<dbReference type="CDD" id="cd03586">
    <property type="entry name" value="PolY_Pol_IV_kappa"/>
    <property type="match status" value="1"/>
</dbReference>
<keyword evidence="2" id="KW-0515">Mutator protein</keyword>
<reference evidence="5" key="1">
    <citation type="submission" date="2017-04" db="EMBL/GenBank/DDBJ databases">
        <authorList>
            <person name="Varghese N."/>
            <person name="Submissions S."/>
        </authorList>
    </citation>
    <scope>NUCLEOTIDE SEQUENCE [LARGE SCALE GENOMIC DNA]</scope>
    <source>
        <strain evidence="5">DSM 9293</strain>
    </source>
</reference>
<dbReference type="InterPro" id="IPR017961">
    <property type="entry name" value="DNA_pol_Y-fam_little_finger"/>
</dbReference>
<feature type="domain" description="UmuC" evidence="3">
    <location>
        <begin position="19"/>
        <end position="201"/>
    </location>
</feature>
<proteinExistence type="inferred from homology"/>
<dbReference type="EMBL" id="FWWY01000001">
    <property type="protein sequence ID" value="SMC07201.1"/>
    <property type="molecule type" value="Genomic_DNA"/>
</dbReference>
<evidence type="ECO:0000313" key="5">
    <source>
        <dbReference type="Proteomes" id="UP000192660"/>
    </source>
</evidence>
<feature type="binding site" evidence="2">
    <location>
        <position position="23"/>
    </location>
    <ligand>
        <name>Mg(2+)</name>
        <dbReference type="ChEBI" id="CHEBI:18420"/>
    </ligand>
</feature>
<comment type="similarity">
    <text evidence="1 2">Belongs to the DNA polymerase type-Y family.</text>
</comment>
<keyword evidence="2" id="KW-0479">Metal-binding</keyword>
<keyword evidence="2" id="KW-0239">DNA-directed DNA polymerase</keyword>
<dbReference type="InterPro" id="IPR050116">
    <property type="entry name" value="DNA_polymerase-Y"/>
</dbReference>
<organism evidence="4 5">
    <name type="scientific">Sulfobacillus thermosulfidooxidans (strain DSM 9293 / VKM B-1269 / AT-1)</name>
    <dbReference type="NCBI Taxonomy" id="929705"/>
    <lineage>
        <taxon>Bacteria</taxon>
        <taxon>Bacillati</taxon>
        <taxon>Bacillota</taxon>
        <taxon>Clostridia</taxon>
        <taxon>Eubacteriales</taxon>
        <taxon>Clostridiales Family XVII. Incertae Sedis</taxon>
        <taxon>Sulfobacillus</taxon>
    </lineage>
</organism>
<keyword evidence="2" id="KW-0234">DNA repair</keyword>
<dbReference type="Pfam" id="PF00817">
    <property type="entry name" value="IMS"/>
    <property type="match status" value="1"/>
</dbReference>
<dbReference type="PANTHER" id="PTHR11076">
    <property type="entry name" value="DNA REPAIR POLYMERASE UMUC / TRANSFERASE FAMILY MEMBER"/>
    <property type="match status" value="1"/>
</dbReference>
<keyword evidence="5" id="KW-1185">Reference proteome</keyword>
<keyword evidence="2" id="KW-0548">Nucleotidyltransferase</keyword>
<dbReference type="Gene3D" id="3.40.1170.60">
    <property type="match status" value="1"/>
</dbReference>
<protein>
    <recommendedName>
        <fullName evidence="2">DNA polymerase IV</fullName>
        <shortName evidence="2">Pol IV</shortName>
        <ecNumber evidence="2">2.7.7.7</ecNumber>
    </recommendedName>
</protein>
<feature type="site" description="Substrate discrimination" evidence="2">
    <location>
        <position position="28"/>
    </location>
</feature>
<dbReference type="GO" id="GO:0042276">
    <property type="term" value="P:error-prone translesion synthesis"/>
    <property type="evidence" value="ECO:0007669"/>
    <property type="project" value="TreeGrafter"/>
</dbReference>
<evidence type="ECO:0000259" key="3">
    <source>
        <dbReference type="PROSITE" id="PS50173"/>
    </source>
</evidence>
<dbReference type="SUPFAM" id="SSF100879">
    <property type="entry name" value="Lesion bypass DNA polymerase (Y-family), little finger domain"/>
    <property type="match status" value="1"/>
</dbReference>
<keyword evidence="2" id="KW-0238">DNA-binding</keyword>
<dbReference type="GO" id="GO:0003684">
    <property type="term" value="F:damaged DNA binding"/>
    <property type="evidence" value="ECO:0007669"/>
    <property type="project" value="InterPro"/>
</dbReference>
<dbReference type="InterPro" id="IPR043502">
    <property type="entry name" value="DNA/RNA_pol_sf"/>
</dbReference>
<keyword evidence="2" id="KW-0227">DNA damage</keyword>